<feature type="signal peptide" evidence="1">
    <location>
        <begin position="1"/>
        <end position="20"/>
    </location>
</feature>
<dbReference type="SMART" id="SM00554">
    <property type="entry name" value="FAS1"/>
    <property type="match status" value="2"/>
</dbReference>
<evidence type="ECO:0000313" key="4">
    <source>
        <dbReference type="Proteomes" id="UP000470771"/>
    </source>
</evidence>
<evidence type="ECO:0000259" key="2">
    <source>
        <dbReference type="PROSITE" id="PS50213"/>
    </source>
</evidence>
<protein>
    <submittedName>
        <fullName evidence="3">Fasciclin domain-containing protein</fullName>
    </submittedName>
</protein>
<name>A0A6N9NNS5_9FLAO</name>
<feature type="chain" id="PRO_5026965982" evidence="1">
    <location>
        <begin position="21"/>
        <end position="325"/>
    </location>
</feature>
<dbReference type="SUPFAM" id="SSF82153">
    <property type="entry name" value="FAS1 domain"/>
    <property type="match status" value="2"/>
</dbReference>
<dbReference type="RefSeq" id="WP_160634000.1">
    <property type="nucleotide sequence ID" value="NZ_WWNE01000012.1"/>
</dbReference>
<evidence type="ECO:0000313" key="3">
    <source>
        <dbReference type="EMBL" id="NBG67051.1"/>
    </source>
</evidence>
<dbReference type="AlphaFoldDB" id="A0A6N9NNS5"/>
<feature type="domain" description="FAS1" evidence="2">
    <location>
        <begin position="37"/>
        <end position="177"/>
    </location>
</feature>
<evidence type="ECO:0000256" key="1">
    <source>
        <dbReference type="SAM" id="SignalP"/>
    </source>
</evidence>
<gene>
    <name evidence="3" type="ORF">GQN54_13055</name>
</gene>
<organism evidence="3 4">
    <name type="scientific">Acidiluteibacter ferrifornacis</name>
    <dbReference type="NCBI Taxonomy" id="2692424"/>
    <lineage>
        <taxon>Bacteria</taxon>
        <taxon>Pseudomonadati</taxon>
        <taxon>Bacteroidota</taxon>
        <taxon>Flavobacteriia</taxon>
        <taxon>Flavobacteriales</taxon>
        <taxon>Cryomorphaceae</taxon>
        <taxon>Acidiluteibacter</taxon>
    </lineage>
</organism>
<keyword evidence="1" id="KW-0732">Signal</keyword>
<dbReference type="InterPro" id="IPR050904">
    <property type="entry name" value="Adhesion/Biosynth-related"/>
</dbReference>
<sequence>MKNLNKAVMAALILSTSLIACDDDDDNVLTPTPTPTVQNIAEIASSDSRTDSLVVALSAADLVSTFQASGTFTVFAPTNEAFRNLLATNNDWNQISDIDKATLTSVLTYHVLGSTVKSTDLSDDMYATTINTSGPNGVNTSLFVETSNGVTINNSSKVMQADIMASNGVIHIIDRVLLPPNVVDIALADDRFSSLVAALTAYNFTYTTTLSGNGPFTIFAPTNEAFTTLLNSNSKWNTLNDIPEATLQAVLEYHVVSGANVQASQLSQGQTIGTLGGSDLTVDLTNGAQLQTEESSQGNVNIIITDVQATNGVVHAVNQVLLPQL</sequence>
<dbReference type="FunFam" id="2.30.180.10:FF:000032">
    <property type="entry name" value="Fasciclin domain-containing protein, putative"/>
    <property type="match status" value="2"/>
</dbReference>
<accession>A0A6N9NNS5</accession>
<dbReference type="Proteomes" id="UP000470771">
    <property type="component" value="Unassembled WGS sequence"/>
</dbReference>
<dbReference type="Gene3D" id="2.30.180.10">
    <property type="entry name" value="FAS1 domain"/>
    <property type="match status" value="2"/>
</dbReference>
<dbReference type="PANTHER" id="PTHR10900">
    <property type="entry name" value="PERIOSTIN-RELATED"/>
    <property type="match status" value="1"/>
</dbReference>
<reference evidence="3 4" key="1">
    <citation type="submission" date="2019-12" db="EMBL/GenBank/DDBJ databases">
        <authorList>
            <person name="Zhao J."/>
        </authorList>
    </citation>
    <scope>NUCLEOTIDE SEQUENCE [LARGE SCALE GENOMIC DNA]</scope>
    <source>
        <strain evidence="3 4">S-15</strain>
    </source>
</reference>
<dbReference type="InterPro" id="IPR000782">
    <property type="entry name" value="FAS1_domain"/>
</dbReference>
<comment type="caution">
    <text evidence="3">The sequence shown here is derived from an EMBL/GenBank/DDBJ whole genome shotgun (WGS) entry which is preliminary data.</text>
</comment>
<feature type="domain" description="FAS1" evidence="2">
    <location>
        <begin position="179"/>
        <end position="321"/>
    </location>
</feature>
<dbReference type="InterPro" id="IPR036378">
    <property type="entry name" value="FAS1_dom_sf"/>
</dbReference>
<dbReference type="Pfam" id="PF02469">
    <property type="entry name" value="Fasciclin"/>
    <property type="match status" value="2"/>
</dbReference>
<dbReference type="PROSITE" id="PS51257">
    <property type="entry name" value="PROKAR_LIPOPROTEIN"/>
    <property type="match status" value="1"/>
</dbReference>
<dbReference type="PROSITE" id="PS50213">
    <property type="entry name" value="FAS1"/>
    <property type="match status" value="2"/>
</dbReference>
<dbReference type="EMBL" id="WWNE01000012">
    <property type="protein sequence ID" value="NBG67051.1"/>
    <property type="molecule type" value="Genomic_DNA"/>
</dbReference>
<dbReference type="PANTHER" id="PTHR10900:SF77">
    <property type="entry name" value="FI19380P1"/>
    <property type="match status" value="1"/>
</dbReference>
<keyword evidence="4" id="KW-1185">Reference proteome</keyword>
<dbReference type="GO" id="GO:0005615">
    <property type="term" value="C:extracellular space"/>
    <property type="evidence" value="ECO:0007669"/>
    <property type="project" value="TreeGrafter"/>
</dbReference>
<proteinExistence type="predicted"/>